<accession>A0ABR9XXF8</accession>
<dbReference type="EMBL" id="JADGLW010000002">
    <property type="protein sequence ID" value="MBF0753461.1"/>
    <property type="molecule type" value="Genomic_DNA"/>
</dbReference>
<organism evidence="1 2">
    <name type="scientific">Jeotgalicoccus nanhaiensis</name>
    <dbReference type="NCBI Taxonomy" id="568603"/>
    <lineage>
        <taxon>Bacteria</taxon>
        <taxon>Bacillati</taxon>
        <taxon>Bacillota</taxon>
        <taxon>Bacilli</taxon>
        <taxon>Bacillales</taxon>
        <taxon>Staphylococcaceae</taxon>
        <taxon>Jeotgalicoccus</taxon>
    </lineage>
</organism>
<gene>
    <name evidence="1" type="ORF">IR135_04185</name>
</gene>
<proteinExistence type="predicted"/>
<sequence length="116" mass="13157">MENEGNIRENVVIDIDGSSNTTVNDNYISRYEVGISGRNTRELNAFGNVIKINEIPDEDIEFIKDDLERELQNVKEVLKQIESGKSTNVSEKISEKLTPFGLKIFEGYLKANGYIK</sequence>
<comment type="caution">
    <text evidence="1">The sequence shown here is derived from an EMBL/GenBank/DDBJ whole genome shotgun (WGS) entry which is preliminary data.</text>
</comment>
<dbReference type="RefSeq" id="WP_135096974.1">
    <property type="nucleotide sequence ID" value="NZ_JADGLW010000002.1"/>
</dbReference>
<evidence type="ECO:0000313" key="1">
    <source>
        <dbReference type="EMBL" id="MBF0753461.1"/>
    </source>
</evidence>
<keyword evidence="2" id="KW-1185">Reference proteome</keyword>
<reference evidence="1 2" key="1">
    <citation type="submission" date="2020-10" db="EMBL/GenBank/DDBJ databases">
        <title>Mouse Oral microbiota.</title>
        <authorList>
            <person name="Joseph S."/>
            <person name="Aduse-Opoku J."/>
        </authorList>
    </citation>
    <scope>NUCLEOTIDE SEQUENCE [LARGE SCALE GENOMIC DNA]</scope>
    <source>
        <strain evidence="1 2">19428wE5_W307</strain>
    </source>
</reference>
<name>A0ABR9XXF8_9STAP</name>
<protein>
    <submittedName>
        <fullName evidence="1">Uncharacterized protein</fullName>
    </submittedName>
</protein>
<evidence type="ECO:0000313" key="2">
    <source>
        <dbReference type="Proteomes" id="UP000647980"/>
    </source>
</evidence>
<dbReference type="Proteomes" id="UP000647980">
    <property type="component" value="Unassembled WGS sequence"/>
</dbReference>